<name>B6IR19_RHOCS</name>
<evidence type="ECO:0000313" key="2">
    <source>
        <dbReference type="Proteomes" id="UP000001591"/>
    </source>
</evidence>
<gene>
    <name evidence="1" type="ordered locus">RC1_0468</name>
</gene>
<dbReference type="HOGENOM" id="CLU_3204520_0_0_5"/>
<sequence>MSGHRPPPLQARCRGGIRRRRGAVLVTAVSVMQERLPGAGDPAPG</sequence>
<protein>
    <submittedName>
        <fullName evidence="1">Uncharacterized protein</fullName>
    </submittedName>
</protein>
<dbReference type="EMBL" id="CP000613">
    <property type="protein sequence ID" value="ACI97905.1"/>
    <property type="molecule type" value="Genomic_DNA"/>
</dbReference>
<keyword evidence="2" id="KW-1185">Reference proteome</keyword>
<organism evidence="1 2">
    <name type="scientific">Rhodospirillum centenum (strain ATCC 51521 / SW)</name>
    <dbReference type="NCBI Taxonomy" id="414684"/>
    <lineage>
        <taxon>Bacteria</taxon>
        <taxon>Pseudomonadati</taxon>
        <taxon>Pseudomonadota</taxon>
        <taxon>Alphaproteobacteria</taxon>
        <taxon>Rhodospirillales</taxon>
        <taxon>Rhodospirillaceae</taxon>
        <taxon>Rhodospirillum</taxon>
    </lineage>
</organism>
<accession>B6IR19</accession>
<evidence type="ECO:0000313" key="1">
    <source>
        <dbReference type="EMBL" id="ACI97905.1"/>
    </source>
</evidence>
<dbReference type="Proteomes" id="UP000001591">
    <property type="component" value="Chromosome"/>
</dbReference>
<dbReference type="AlphaFoldDB" id="B6IR19"/>
<dbReference type="KEGG" id="rce:RC1_0468"/>
<proteinExistence type="predicted"/>
<reference evidence="1 2" key="1">
    <citation type="journal article" date="2010" name="BMC Genomics">
        <title>Metabolic flexibility revealed in the genome of the cyst-forming alpha-1 proteobacterium Rhodospirillum centenum.</title>
        <authorList>
            <person name="Lu Y.K."/>
            <person name="Marden J."/>
            <person name="Han M."/>
            <person name="Swingley W.D."/>
            <person name="Mastrian S.D."/>
            <person name="Chowdhury S.R."/>
            <person name="Hao J."/>
            <person name="Helmy T."/>
            <person name="Kim S."/>
            <person name="Kurdoglu A.A."/>
            <person name="Matthies H.J."/>
            <person name="Rollo D."/>
            <person name="Stothard P."/>
            <person name="Blankenship R.E."/>
            <person name="Bauer C.E."/>
            <person name="Touchman J.W."/>
        </authorList>
    </citation>
    <scope>NUCLEOTIDE SEQUENCE [LARGE SCALE GENOMIC DNA]</scope>
    <source>
        <strain evidence="2">ATCC 51521 / SW</strain>
    </source>
</reference>